<evidence type="ECO:0000259" key="4">
    <source>
        <dbReference type="Pfam" id="PF00892"/>
    </source>
</evidence>
<feature type="transmembrane region" description="Helical" evidence="3">
    <location>
        <begin position="207"/>
        <end position="227"/>
    </location>
</feature>
<evidence type="ECO:0000256" key="1">
    <source>
        <dbReference type="ARBA" id="ARBA00004127"/>
    </source>
</evidence>
<protein>
    <submittedName>
        <fullName evidence="5">EamA/RhaT family transporter</fullName>
    </submittedName>
</protein>
<organism evidence="5 6">
    <name type="scientific">Ureibacillus yapensis</name>
    <dbReference type="NCBI Taxonomy" id="2304605"/>
    <lineage>
        <taxon>Bacteria</taxon>
        <taxon>Bacillati</taxon>
        <taxon>Bacillota</taxon>
        <taxon>Bacilli</taxon>
        <taxon>Bacillales</taxon>
        <taxon>Caryophanaceae</taxon>
        <taxon>Ureibacillus</taxon>
    </lineage>
</organism>
<dbReference type="RefSeq" id="WP_118877188.1">
    <property type="nucleotide sequence ID" value="NZ_QWEI01000009.1"/>
</dbReference>
<gene>
    <name evidence="5" type="ORF">D1B33_14855</name>
</gene>
<name>A0A396S852_9BACL</name>
<dbReference type="EMBL" id="QWEI01000009">
    <property type="protein sequence ID" value="RHW34074.1"/>
    <property type="molecule type" value="Genomic_DNA"/>
</dbReference>
<dbReference type="AlphaFoldDB" id="A0A396S852"/>
<dbReference type="InterPro" id="IPR000620">
    <property type="entry name" value="EamA_dom"/>
</dbReference>
<evidence type="ECO:0000313" key="6">
    <source>
        <dbReference type="Proteomes" id="UP000265692"/>
    </source>
</evidence>
<comment type="caution">
    <text evidence="5">The sequence shown here is derived from an EMBL/GenBank/DDBJ whole genome shotgun (WGS) entry which is preliminary data.</text>
</comment>
<dbReference type="SUPFAM" id="SSF103481">
    <property type="entry name" value="Multidrug resistance efflux transporter EmrE"/>
    <property type="match status" value="2"/>
</dbReference>
<feature type="transmembrane region" description="Helical" evidence="3">
    <location>
        <begin position="146"/>
        <end position="166"/>
    </location>
</feature>
<proteinExistence type="inferred from homology"/>
<dbReference type="PANTHER" id="PTHR22911:SF102">
    <property type="entry name" value="MEMBRANE PROTEIN"/>
    <property type="match status" value="1"/>
</dbReference>
<feature type="domain" description="EamA" evidence="4">
    <location>
        <begin position="147"/>
        <end position="279"/>
    </location>
</feature>
<feature type="transmembrane region" description="Helical" evidence="3">
    <location>
        <begin position="32"/>
        <end position="50"/>
    </location>
</feature>
<dbReference type="OrthoDB" id="9814238at2"/>
<evidence type="ECO:0000256" key="3">
    <source>
        <dbReference type="SAM" id="Phobius"/>
    </source>
</evidence>
<comment type="subcellular location">
    <subcellularLocation>
        <location evidence="1">Endomembrane system</location>
        <topology evidence="1">Multi-pass membrane protein</topology>
    </subcellularLocation>
</comment>
<evidence type="ECO:0000313" key="5">
    <source>
        <dbReference type="EMBL" id="RHW34074.1"/>
    </source>
</evidence>
<feature type="transmembrane region" description="Helical" evidence="3">
    <location>
        <begin position="120"/>
        <end position="140"/>
    </location>
</feature>
<feature type="transmembrane region" description="Helical" evidence="3">
    <location>
        <begin position="239"/>
        <end position="258"/>
    </location>
</feature>
<feature type="transmembrane region" description="Helical" evidence="3">
    <location>
        <begin position="7"/>
        <end position="26"/>
    </location>
</feature>
<keyword evidence="3" id="KW-1133">Transmembrane helix</keyword>
<feature type="transmembrane region" description="Helical" evidence="3">
    <location>
        <begin position="264"/>
        <end position="282"/>
    </location>
</feature>
<comment type="similarity">
    <text evidence="2">Belongs to the EamA transporter family.</text>
</comment>
<dbReference type="Pfam" id="PF00892">
    <property type="entry name" value="EamA"/>
    <property type="match status" value="2"/>
</dbReference>
<keyword evidence="3" id="KW-0472">Membrane</keyword>
<keyword evidence="3" id="KW-0812">Transmembrane</keyword>
<dbReference type="GO" id="GO:0016020">
    <property type="term" value="C:membrane"/>
    <property type="evidence" value="ECO:0007669"/>
    <property type="project" value="InterPro"/>
</dbReference>
<feature type="transmembrane region" description="Helical" evidence="3">
    <location>
        <begin position="178"/>
        <end position="195"/>
    </location>
</feature>
<feature type="transmembrane region" description="Helical" evidence="3">
    <location>
        <begin position="62"/>
        <end position="82"/>
    </location>
</feature>
<accession>A0A396S852</accession>
<reference evidence="5 6" key="1">
    <citation type="submission" date="2018-08" db="EMBL/GenBank/DDBJ databases">
        <title>Lysinibacillus sp. YLB-03 draft genome sequence.</title>
        <authorList>
            <person name="Yu L."/>
        </authorList>
    </citation>
    <scope>NUCLEOTIDE SEQUENCE [LARGE SCALE GENOMIC DNA]</scope>
    <source>
        <strain evidence="5 6">YLB-03</strain>
    </source>
</reference>
<feature type="domain" description="EamA" evidence="4">
    <location>
        <begin position="5"/>
        <end position="134"/>
    </location>
</feature>
<keyword evidence="6" id="KW-1185">Reference proteome</keyword>
<dbReference type="Proteomes" id="UP000265692">
    <property type="component" value="Unassembled WGS sequence"/>
</dbReference>
<feature type="transmembrane region" description="Helical" evidence="3">
    <location>
        <begin position="94"/>
        <end position="111"/>
    </location>
</feature>
<dbReference type="PANTHER" id="PTHR22911">
    <property type="entry name" value="ACYL-MALONYL CONDENSING ENZYME-RELATED"/>
    <property type="match status" value="1"/>
</dbReference>
<dbReference type="InterPro" id="IPR037185">
    <property type="entry name" value="EmrE-like"/>
</dbReference>
<sequence>MKSKIQFILSMIIFGTIGLVVRYIDLSASERALLSSTLGCIFLLLIFIMMKKKIAWNLVKSNALFLILSSIALGVNWIFLYQSYDHTTLANATLGYYFAPVFVMILSPYVLREQLSLKKIVCIAAAIIGMVMIVGNGVGASNSEDLLGLSFGLIAAAFYAALLLLNKFIKEVGKLEQTIFQLGTTALLLTPYVFLTEGFGILELSSSSIPFILILGIINTGIGFLLFFSGMENLKGQSIAMLSYVDPFVAIMISAIILQEPMTIIQMLGGVLLLGSTFISEIKTINFSKRHTFNDVGER</sequence>
<evidence type="ECO:0000256" key="2">
    <source>
        <dbReference type="ARBA" id="ARBA00007362"/>
    </source>
</evidence>